<evidence type="ECO:0000313" key="4">
    <source>
        <dbReference type="Proteomes" id="UP001249945"/>
    </source>
</evidence>
<name>A0AAW8R6C4_CARDV</name>
<proteinExistence type="predicted"/>
<evidence type="ECO:0000256" key="1">
    <source>
        <dbReference type="ARBA" id="ARBA00022729"/>
    </source>
</evidence>
<evidence type="ECO:0000313" key="3">
    <source>
        <dbReference type="EMBL" id="MDT1973294.1"/>
    </source>
</evidence>
<evidence type="ECO:0000256" key="2">
    <source>
        <dbReference type="SAM" id="MobiDB-lite"/>
    </source>
</evidence>
<feature type="region of interest" description="Disordered" evidence="2">
    <location>
        <begin position="26"/>
        <end position="49"/>
    </location>
</feature>
<reference evidence="3" key="1">
    <citation type="submission" date="2022-04" db="EMBL/GenBank/DDBJ databases">
        <title>Draft genome sequences of lactic acid bacteria (LAB) strains involved in meat spoilage.</title>
        <authorList>
            <person name="Palevich N."/>
        </authorList>
    </citation>
    <scope>NUCLEOTIDE SEQUENCE</scope>
    <source>
        <strain evidence="3">9-14</strain>
    </source>
</reference>
<gene>
    <name evidence="3" type="ORF">MX635_02680</name>
</gene>
<protein>
    <recommendedName>
        <fullName evidence="5">DUF4352 domain-containing protein</fullName>
    </recommendedName>
</protein>
<sequence>MKNLLIGLGLVGLLTVSACGNKEETTGKTVNEVSKTEAPKKNNTNKEKEVEGLGNYEGLKIGDKVSVKYGSSLEDKVAFDFTLNKMEYTDQSLGGKDPKYESGFIILDVTIKNTGKEPLEVDQITGVQYGSSIVVLGERYDFKDLSENKLLELKESLTGKMVVQYPKKGNQLTWGLEGFTTTFSYDIKADEIGDYVPE</sequence>
<accession>A0AAW8R6C4</accession>
<dbReference type="PROSITE" id="PS51257">
    <property type="entry name" value="PROKAR_LIPOPROTEIN"/>
    <property type="match status" value="1"/>
</dbReference>
<dbReference type="InterPro" id="IPR029050">
    <property type="entry name" value="Immunoprotect_excell_Ig-like"/>
</dbReference>
<keyword evidence="1" id="KW-0732">Signal</keyword>
<organism evidence="3 4">
    <name type="scientific">Carnobacterium divergens</name>
    <name type="common">Lactobacillus divergens</name>
    <dbReference type="NCBI Taxonomy" id="2748"/>
    <lineage>
        <taxon>Bacteria</taxon>
        <taxon>Bacillati</taxon>
        <taxon>Bacillota</taxon>
        <taxon>Bacilli</taxon>
        <taxon>Lactobacillales</taxon>
        <taxon>Carnobacteriaceae</taxon>
        <taxon>Carnobacterium</taxon>
    </lineage>
</organism>
<dbReference type="RefSeq" id="WP_311779959.1">
    <property type="nucleotide sequence ID" value="NZ_JALRMR010000002.1"/>
</dbReference>
<feature type="compositionally biased region" description="Basic and acidic residues" evidence="2">
    <location>
        <begin position="34"/>
        <end position="49"/>
    </location>
</feature>
<evidence type="ECO:0008006" key="5">
    <source>
        <dbReference type="Google" id="ProtNLM"/>
    </source>
</evidence>
<dbReference type="AlphaFoldDB" id="A0AAW8R6C4"/>
<dbReference type="Gene3D" id="2.60.40.1240">
    <property type="match status" value="1"/>
</dbReference>
<dbReference type="Proteomes" id="UP001249945">
    <property type="component" value="Unassembled WGS sequence"/>
</dbReference>
<comment type="caution">
    <text evidence="3">The sequence shown here is derived from an EMBL/GenBank/DDBJ whole genome shotgun (WGS) entry which is preliminary data.</text>
</comment>
<dbReference type="EMBL" id="JALRMR010000002">
    <property type="protein sequence ID" value="MDT1973294.1"/>
    <property type="molecule type" value="Genomic_DNA"/>
</dbReference>